<dbReference type="OrthoDB" id="6059368at2759"/>
<feature type="compositionally biased region" description="Polar residues" evidence="2">
    <location>
        <begin position="225"/>
        <end position="235"/>
    </location>
</feature>
<dbReference type="AlphaFoldDB" id="A0A8J9Y4U2"/>
<reference evidence="3" key="1">
    <citation type="submission" date="2021-12" db="EMBL/GenBank/DDBJ databases">
        <authorList>
            <person name="Martin H S."/>
        </authorList>
    </citation>
    <scope>NUCLEOTIDE SEQUENCE</scope>
</reference>
<feature type="region of interest" description="Disordered" evidence="2">
    <location>
        <begin position="188"/>
        <end position="242"/>
    </location>
</feature>
<feature type="compositionally biased region" description="Basic and acidic residues" evidence="2">
    <location>
        <begin position="189"/>
        <end position="205"/>
    </location>
</feature>
<feature type="coiled-coil region" evidence="1">
    <location>
        <begin position="32"/>
        <end position="66"/>
    </location>
</feature>
<evidence type="ECO:0000313" key="3">
    <source>
        <dbReference type="EMBL" id="CAH0714806.1"/>
    </source>
</evidence>
<evidence type="ECO:0000313" key="4">
    <source>
        <dbReference type="Proteomes" id="UP000838878"/>
    </source>
</evidence>
<accession>A0A8J9Y4U2</accession>
<keyword evidence="4" id="KW-1185">Reference proteome</keyword>
<evidence type="ECO:0000256" key="2">
    <source>
        <dbReference type="SAM" id="MobiDB-lite"/>
    </source>
</evidence>
<evidence type="ECO:0008006" key="5">
    <source>
        <dbReference type="Google" id="ProtNLM"/>
    </source>
</evidence>
<dbReference type="Gene3D" id="3.30.70.1820">
    <property type="entry name" value="L1 transposable element, RRM domain"/>
    <property type="match status" value="1"/>
</dbReference>
<gene>
    <name evidence="3" type="ORF">BINO364_LOCUS1822</name>
</gene>
<protein>
    <recommendedName>
        <fullName evidence="5">Endonuclease-reverse transcriptase</fullName>
    </recommendedName>
</protein>
<name>A0A8J9Y4U2_9NEOP</name>
<keyword evidence="1" id="KW-0175">Coiled coil</keyword>
<sequence>MGQNMEWLLTKLDEKLNQQALIITTNVTSNVMQALDEKMKTLLEENNTLKTRITQLEHKIESMEKDKRKNNLVFFGIEEKEKTEYELVHYLKDIIVEMGVHLESHEIAKIYRIGQPSNKNRPIVASFTTTWKKHLIQRSKSNLPQGIYLKEDYPKEVLETRKKLLPLLEEERKKGNLAYLKYNKLVVKNPKDSNREKRKRDKTESPEAPPTNIKKKQINDKRGPSNDSPANNSQGIVKPGILNYVVRGRTSSLSEPKTTKN</sequence>
<dbReference type="Proteomes" id="UP000838878">
    <property type="component" value="Chromosome 10"/>
</dbReference>
<organism evidence="3 4">
    <name type="scientific">Brenthis ino</name>
    <name type="common">lesser marbled fritillary</name>
    <dbReference type="NCBI Taxonomy" id="405034"/>
    <lineage>
        <taxon>Eukaryota</taxon>
        <taxon>Metazoa</taxon>
        <taxon>Ecdysozoa</taxon>
        <taxon>Arthropoda</taxon>
        <taxon>Hexapoda</taxon>
        <taxon>Insecta</taxon>
        <taxon>Pterygota</taxon>
        <taxon>Neoptera</taxon>
        <taxon>Endopterygota</taxon>
        <taxon>Lepidoptera</taxon>
        <taxon>Glossata</taxon>
        <taxon>Ditrysia</taxon>
        <taxon>Papilionoidea</taxon>
        <taxon>Nymphalidae</taxon>
        <taxon>Heliconiinae</taxon>
        <taxon>Argynnini</taxon>
        <taxon>Brenthis</taxon>
    </lineage>
</organism>
<feature type="non-terminal residue" evidence="3">
    <location>
        <position position="261"/>
    </location>
</feature>
<evidence type="ECO:0000256" key="1">
    <source>
        <dbReference type="SAM" id="Coils"/>
    </source>
</evidence>
<dbReference type="EMBL" id="OV170230">
    <property type="protein sequence ID" value="CAH0714806.1"/>
    <property type="molecule type" value="Genomic_DNA"/>
</dbReference>
<proteinExistence type="predicted"/>